<proteinExistence type="predicted"/>
<dbReference type="WBParaSite" id="nRc.2.0.1.t28508-RA">
    <property type="protein sequence ID" value="nRc.2.0.1.t28508-RA"/>
    <property type="gene ID" value="nRc.2.0.1.g28508"/>
</dbReference>
<evidence type="ECO:0000313" key="1">
    <source>
        <dbReference type="Proteomes" id="UP000887565"/>
    </source>
</evidence>
<sequence length="111" mass="12274">PLVDGEPGLVNVDGLLWQPGSLEERPFPNDERPTTKPELVEGGMAVLTDAEEFFDWLYAIPVPSRWSPLRMLAFCSKVSSISHGSQNGIGTTSLAMNSNTSKALMIWHYLR</sequence>
<evidence type="ECO:0000313" key="2">
    <source>
        <dbReference type="WBParaSite" id="nRc.2.0.1.t28508-RA"/>
    </source>
</evidence>
<dbReference type="AlphaFoldDB" id="A0A915JQY4"/>
<keyword evidence="1" id="KW-1185">Reference proteome</keyword>
<dbReference type="Proteomes" id="UP000887565">
    <property type="component" value="Unplaced"/>
</dbReference>
<protein>
    <submittedName>
        <fullName evidence="2">Uncharacterized protein</fullName>
    </submittedName>
</protein>
<reference evidence="2" key="1">
    <citation type="submission" date="2022-11" db="UniProtKB">
        <authorList>
            <consortium name="WormBaseParasite"/>
        </authorList>
    </citation>
    <scope>IDENTIFICATION</scope>
</reference>
<organism evidence="1 2">
    <name type="scientific">Romanomermis culicivorax</name>
    <name type="common">Nematode worm</name>
    <dbReference type="NCBI Taxonomy" id="13658"/>
    <lineage>
        <taxon>Eukaryota</taxon>
        <taxon>Metazoa</taxon>
        <taxon>Ecdysozoa</taxon>
        <taxon>Nematoda</taxon>
        <taxon>Enoplea</taxon>
        <taxon>Dorylaimia</taxon>
        <taxon>Mermithida</taxon>
        <taxon>Mermithoidea</taxon>
        <taxon>Mermithidae</taxon>
        <taxon>Romanomermis</taxon>
    </lineage>
</organism>
<name>A0A915JQY4_ROMCU</name>
<accession>A0A915JQY4</accession>